<dbReference type="InterPro" id="IPR004474">
    <property type="entry name" value="LytR_CpsA_psr"/>
</dbReference>
<gene>
    <name evidence="3" type="ORF">DOK79_000860</name>
</gene>
<evidence type="ECO:0000313" key="3">
    <source>
        <dbReference type="EMBL" id="WYJ79348.1"/>
    </source>
</evidence>
<comment type="similarity">
    <text evidence="1">Belongs to the LytR/CpsA/Psr (LCP) family.</text>
</comment>
<organism evidence="3 4">
    <name type="scientific">Candidatus Enterococcus mangumiae</name>
    <dbReference type="NCBI Taxonomy" id="2230878"/>
    <lineage>
        <taxon>Bacteria</taxon>
        <taxon>Bacillati</taxon>
        <taxon>Bacillota</taxon>
        <taxon>Bacilli</taxon>
        <taxon>Lactobacillales</taxon>
        <taxon>Enterococcaceae</taxon>
        <taxon>Enterococcus</taxon>
    </lineage>
</organism>
<dbReference type="RefSeq" id="WP_206853898.1">
    <property type="nucleotide sequence ID" value="NZ_CP147250.1"/>
</dbReference>
<dbReference type="Pfam" id="PF03816">
    <property type="entry name" value="LytR_cpsA_psr"/>
    <property type="match status" value="1"/>
</dbReference>
<keyword evidence="4" id="KW-1185">Reference proteome</keyword>
<proteinExistence type="inferred from homology"/>
<dbReference type="InterPro" id="IPR050922">
    <property type="entry name" value="LytR/CpsA/Psr_CW_biosynth"/>
</dbReference>
<accession>A0ABZ2SUC6</accession>
<evidence type="ECO:0000259" key="2">
    <source>
        <dbReference type="Pfam" id="PF03816"/>
    </source>
</evidence>
<protein>
    <recommendedName>
        <fullName evidence="2">Cell envelope-related transcriptional attenuator domain-containing protein</fullName>
    </recommendedName>
</protein>
<feature type="domain" description="Cell envelope-related transcriptional attenuator" evidence="2">
    <location>
        <begin position="78"/>
        <end position="220"/>
    </location>
</feature>
<evidence type="ECO:0000256" key="1">
    <source>
        <dbReference type="ARBA" id="ARBA00006068"/>
    </source>
</evidence>
<dbReference type="NCBIfam" id="TIGR00350">
    <property type="entry name" value="lytR_cpsA_psr"/>
    <property type="match status" value="1"/>
</dbReference>
<dbReference type="Gene3D" id="3.40.630.190">
    <property type="entry name" value="LCP protein"/>
    <property type="match status" value="1"/>
</dbReference>
<evidence type="ECO:0000313" key="4">
    <source>
        <dbReference type="Proteomes" id="UP000664360"/>
    </source>
</evidence>
<dbReference type="Proteomes" id="UP000664360">
    <property type="component" value="Chromosome"/>
</dbReference>
<dbReference type="PANTHER" id="PTHR33392:SF6">
    <property type="entry name" value="POLYISOPRENYL-TEICHOIC ACID--PEPTIDOGLYCAN TEICHOIC ACID TRANSFERASE TAGU"/>
    <property type="match status" value="1"/>
</dbReference>
<sequence length="306" mass="34330">MSGRKKVFLSILTVLVLMTLGVVGYVGKIYFDIRATVNESYEASERIETELDYLAGDPFSILLLGTDGGDLERAEHGRTDTMIVATVNPKKELTTLVSLPRDTYTEIIGQGFHDKINHAYAFGGISTSIATVENLLDIPIDYYAQIDLKGMKELVDLVGGVEVNNSFSFHYEGVDFPIGKLQLDGEDARKYSRMRYEDPDGDYGRQNRQRQILTGFLDQARSVSTLANYKEMLDVIGENTQTNISWETSQMLFRHYRTALNHVNSEQLTGVGFTGDGVTGEHGISYQMIAEEELTRIQNELKNQLK</sequence>
<reference evidence="3 4" key="1">
    <citation type="submission" date="2024-03" db="EMBL/GenBank/DDBJ databases">
        <title>The Genome Sequence of Enterococcus sp. DIV1094.</title>
        <authorList>
            <consortium name="The Broad Institute Genomics Platform"/>
            <consortium name="The Broad Institute Microbial Omics Core"/>
            <consortium name="The Broad Institute Genomic Center for Infectious Diseases"/>
            <person name="Earl A."/>
            <person name="Manson A."/>
            <person name="Gilmore M."/>
            <person name="Schwartman J."/>
            <person name="Shea T."/>
            <person name="Abouelleil A."/>
            <person name="Cao P."/>
            <person name="Chapman S."/>
            <person name="Cusick C."/>
            <person name="Young S."/>
            <person name="Neafsey D."/>
            <person name="Nusbaum C."/>
            <person name="Birren B."/>
        </authorList>
    </citation>
    <scope>NUCLEOTIDE SEQUENCE [LARGE SCALE GENOMIC DNA]</scope>
    <source>
        <strain evidence="3 4">DIV1094</strain>
    </source>
</reference>
<dbReference type="EMBL" id="CP147250">
    <property type="protein sequence ID" value="WYJ79348.1"/>
    <property type="molecule type" value="Genomic_DNA"/>
</dbReference>
<name>A0ABZ2SUC6_9ENTE</name>
<dbReference type="PANTHER" id="PTHR33392">
    <property type="entry name" value="POLYISOPRENYL-TEICHOIC ACID--PEPTIDOGLYCAN TEICHOIC ACID TRANSFERASE TAGU"/>
    <property type="match status" value="1"/>
</dbReference>